<organism evidence="2 3">
    <name type="scientific">Fusibacter ferrireducens</name>
    <dbReference type="NCBI Taxonomy" id="2785058"/>
    <lineage>
        <taxon>Bacteria</taxon>
        <taxon>Bacillati</taxon>
        <taxon>Bacillota</taxon>
        <taxon>Clostridia</taxon>
        <taxon>Eubacteriales</taxon>
        <taxon>Eubacteriales Family XII. Incertae Sedis</taxon>
        <taxon>Fusibacter</taxon>
    </lineage>
</organism>
<dbReference type="Proteomes" id="UP000614200">
    <property type="component" value="Unassembled WGS sequence"/>
</dbReference>
<sequence length="153" mass="18026">MIKNLLDHIEKKNIAFVEHKIPVKDVKGLYFDETIILDQTQIETEAEMACILAEEIGHYETSAGNILDQESLKNIKQEKMARRWAHKKLIPLEKFIDCFKYGCHDQYEVSERIGVTNEFLRETVDTYMQIYGQYVVVDDYIIYFEPLGVMKRI</sequence>
<feature type="domain" description="IrrE N-terminal-like" evidence="1">
    <location>
        <begin position="10"/>
        <end position="122"/>
    </location>
</feature>
<proteinExistence type="predicted"/>
<protein>
    <submittedName>
        <fullName evidence="2">ImmA/IrrE family metallo-endopeptidase</fullName>
    </submittedName>
</protein>
<dbReference type="RefSeq" id="WP_194702150.1">
    <property type="nucleotide sequence ID" value="NZ_JADKNH010000007.1"/>
</dbReference>
<dbReference type="Pfam" id="PF06114">
    <property type="entry name" value="Peptidase_M78"/>
    <property type="match status" value="1"/>
</dbReference>
<keyword evidence="3" id="KW-1185">Reference proteome</keyword>
<dbReference type="InterPro" id="IPR010359">
    <property type="entry name" value="IrrE_HExxH"/>
</dbReference>
<evidence type="ECO:0000259" key="1">
    <source>
        <dbReference type="Pfam" id="PF06114"/>
    </source>
</evidence>
<accession>A0ABR9ZTV0</accession>
<comment type="caution">
    <text evidence="2">The sequence shown here is derived from an EMBL/GenBank/DDBJ whole genome shotgun (WGS) entry which is preliminary data.</text>
</comment>
<evidence type="ECO:0000313" key="2">
    <source>
        <dbReference type="EMBL" id="MBF4693909.1"/>
    </source>
</evidence>
<dbReference type="EMBL" id="JADKNH010000007">
    <property type="protein sequence ID" value="MBF4693909.1"/>
    <property type="molecule type" value="Genomic_DNA"/>
</dbReference>
<gene>
    <name evidence="2" type="ORF">ISU02_12380</name>
</gene>
<reference evidence="2 3" key="1">
    <citation type="submission" date="2020-11" db="EMBL/GenBank/DDBJ databases">
        <title>Fusibacter basophilias sp. nov.</title>
        <authorList>
            <person name="Qiu D."/>
        </authorList>
    </citation>
    <scope>NUCLEOTIDE SEQUENCE [LARGE SCALE GENOMIC DNA]</scope>
    <source>
        <strain evidence="2 3">Q10-2</strain>
    </source>
</reference>
<name>A0ABR9ZTV0_9FIRM</name>
<evidence type="ECO:0000313" key="3">
    <source>
        <dbReference type="Proteomes" id="UP000614200"/>
    </source>
</evidence>